<keyword evidence="10" id="KW-0239">DNA-directed DNA polymerase</keyword>
<dbReference type="Pfam" id="PF13177">
    <property type="entry name" value="DNA_pol3_delta2"/>
    <property type="match status" value="1"/>
</dbReference>
<evidence type="ECO:0000313" key="14">
    <source>
        <dbReference type="EMBL" id="QCT05979.1"/>
    </source>
</evidence>
<dbReference type="KEGG" id="ruj:E5Z56_00740"/>
<dbReference type="CDD" id="cd18137">
    <property type="entry name" value="HLD_clamp_pol_III_gamma_tau"/>
    <property type="match status" value="1"/>
</dbReference>
<evidence type="ECO:0000256" key="3">
    <source>
        <dbReference type="ARBA" id="ARBA00022679"/>
    </source>
</evidence>
<evidence type="ECO:0000256" key="5">
    <source>
        <dbReference type="ARBA" id="ARBA00022705"/>
    </source>
</evidence>
<dbReference type="GO" id="GO:0005524">
    <property type="term" value="F:ATP binding"/>
    <property type="evidence" value="ECO:0007669"/>
    <property type="project" value="UniProtKB-KW"/>
</dbReference>
<dbReference type="EMBL" id="CP039381">
    <property type="protein sequence ID" value="QCT05979.1"/>
    <property type="molecule type" value="Genomic_DNA"/>
</dbReference>
<dbReference type="InterPro" id="IPR008921">
    <property type="entry name" value="DNA_pol3_clamp-load_cplx_C"/>
</dbReference>
<dbReference type="InterPro" id="IPR050238">
    <property type="entry name" value="DNA_Rep/Repair_Clamp_Loader"/>
</dbReference>
<dbReference type="Proteomes" id="UP000301475">
    <property type="component" value="Chromosome"/>
</dbReference>
<reference evidence="14 15" key="1">
    <citation type="submission" date="2019-04" db="EMBL/GenBank/DDBJ databases">
        <authorList>
            <person name="Embree M."/>
            <person name="Gaffney J.R."/>
        </authorList>
    </citation>
    <scope>NUCLEOTIDE SEQUENCE [LARGE SCALE GENOMIC DNA]</scope>
    <source>
        <strain evidence="14 15">JE7A12</strain>
    </source>
</reference>
<dbReference type="SUPFAM" id="SSF52540">
    <property type="entry name" value="P-loop containing nucleoside triphosphate hydrolases"/>
    <property type="match status" value="1"/>
</dbReference>
<dbReference type="CDD" id="cd00009">
    <property type="entry name" value="AAA"/>
    <property type="match status" value="1"/>
</dbReference>
<evidence type="ECO:0000256" key="11">
    <source>
        <dbReference type="ARBA" id="ARBA00049244"/>
    </source>
</evidence>
<evidence type="ECO:0000256" key="4">
    <source>
        <dbReference type="ARBA" id="ARBA00022695"/>
    </source>
</evidence>
<keyword evidence="8" id="KW-0862">Zinc</keyword>
<name>A0A4P8XVD1_9FIRM</name>
<accession>A0A4P8XVD1</accession>
<dbReference type="InterPro" id="IPR045085">
    <property type="entry name" value="HLD_clamp_pol_III_gamma_tau"/>
</dbReference>
<dbReference type="SMART" id="SM00382">
    <property type="entry name" value="AAA"/>
    <property type="match status" value="1"/>
</dbReference>
<feature type="region of interest" description="Disordered" evidence="12">
    <location>
        <begin position="392"/>
        <end position="450"/>
    </location>
</feature>
<dbReference type="Gene3D" id="3.40.50.300">
    <property type="entry name" value="P-loop containing nucleotide triphosphate hydrolases"/>
    <property type="match status" value="1"/>
</dbReference>
<dbReference type="Gene3D" id="1.10.8.60">
    <property type="match status" value="1"/>
</dbReference>
<evidence type="ECO:0000256" key="10">
    <source>
        <dbReference type="ARBA" id="ARBA00022932"/>
    </source>
</evidence>
<dbReference type="NCBIfam" id="TIGR02397">
    <property type="entry name" value="dnaX_nterm"/>
    <property type="match status" value="1"/>
</dbReference>
<dbReference type="Gene3D" id="1.20.272.10">
    <property type="match status" value="1"/>
</dbReference>
<dbReference type="GO" id="GO:0009360">
    <property type="term" value="C:DNA polymerase III complex"/>
    <property type="evidence" value="ECO:0007669"/>
    <property type="project" value="InterPro"/>
</dbReference>
<protein>
    <recommendedName>
        <fullName evidence="2">DNA-directed DNA polymerase</fullName>
        <ecNumber evidence="2">2.7.7.7</ecNumber>
    </recommendedName>
</protein>
<keyword evidence="7" id="KW-0547">Nucleotide-binding</keyword>
<dbReference type="InterPro" id="IPR012763">
    <property type="entry name" value="DNA_pol_III_sug/sutau_N"/>
</dbReference>
<evidence type="ECO:0000256" key="2">
    <source>
        <dbReference type="ARBA" id="ARBA00012417"/>
    </source>
</evidence>
<evidence type="ECO:0000256" key="7">
    <source>
        <dbReference type="ARBA" id="ARBA00022741"/>
    </source>
</evidence>
<dbReference type="EC" id="2.7.7.7" evidence="2"/>
<dbReference type="SUPFAM" id="SSF48019">
    <property type="entry name" value="post-AAA+ oligomerization domain-like"/>
    <property type="match status" value="1"/>
</dbReference>
<dbReference type="InterPro" id="IPR022754">
    <property type="entry name" value="DNA_pol_III_gamma-3"/>
</dbReference>
<dbReference type="AlphaFoldDB" id="A0A4P8XVD1"/>
<evidence type="ECO:0000256" key="12">
    <source>
        <dbReference type="SAM" id="MobiDB-lite"/>
    </source>
</evidence>
<dbReference type="FunFam" id="3.40.50.300:FF:000014">
    <property type="entry name" value="DNA polymerase III subunit gamma/tau"/>
    <property type="match status" value="1"/>
</dbReference>
<keyword evidence="5" id="KW-0235">DNA replication</keyword>
<dbReference type="PANTHER" id="PTHR11669:SF0">
    <property type="entry name" value="PROTEIN STICHEL-LIKE 2"/>
    <property type="match status" value="1"/>
</dbReference>
<dbReference type="InterPro" id="IPR027417">
    <property type="entry name" value="P-loop_NTPase"/>
</dbReference>
<feature type="compositionally biased region" description="Polar residues" evidence="12">
    <location>
        <begin position="412"/>
        <end position="421"/>
    </location>
</feature>
<gene>
    <name evidence="14" type="primary">dnaX</name>
    <name evidence="14" type="ORF">E5Z56_00740</name>
</gene>
<evidence type="ECO:0000256" key="1">
    <source>
        <dbReference type="ARBA" id="ARBA00006360"/>
    </source>
</evidence>
<dbReference type="NCBIfam" id="NF004046">
    <property type="entry name" value="PRK05563.1"/>
    <property type="match status" value="1"/>
</dbReference>
<evidence type="ECO:0000256" key="8">
    <source>
        <dbReference type="ARBA" id="ARBA00022833"/>
    </source>
</evidence>
<dbReference type="InterPro" id="IPR003593">
    <property type="entry name" value="AAA+_ATPase"/>
</dbReference>
<sequence>MNFMYQVLYRKWRPETFADVVGQPQVTTTLKNELKSGRINHAYLFTGSRGTGKTTCAKILAKAVNCLDLQDGNPCGKCENCIDFQEGNLLDVVEMDAASNRGIDDIRELIEESSFSPSKGKYRVYIIDEVHMLTDAAFNALLKTLEEPPAHVIFILATTEVHMLPQTILSRCQRFDFHRISPEDITKRLKYVAEQENVTITDDACHLTAVIADGAMRDSLSIMDRCIGICKNIDAEVVRQAAGLAQKDYLFSLSSACINKNPQRALKIVDKLHSESKDMARLCAELIDHFRNYMLIKTINNPRQMIVMSDEEFDEAVSQCDYVSLADIIYFMDVLQRSAERMGKSSSNRTEMETALIKLTAPELDGSQEALLSRLVKLERAVNMGNFGSAKTTETKEVTNTETSPIAKEEVTTPSPISTEPIQKEEKVVPTEKPPVNPFVDDGTPKQDKYAGADSLRNKIEEVKKGLLKKEERAKAESSFAPTVPSSPVPFPEIINHNEPKKVEEHKPAPKKQLNLEEIYANAKPFMQWQEVVENLKEYSKTIAMSFLDTTAYVSGNYLLIDAKTDIPFKLLKRDPEQKDRIRDAVQELTGKRYNLGPYKPPVKKVEKNDPLDEFTDNLKEKGIEITEE</sequence>
<comment type="similarity">
    <text evidence="1">Belongs to the DnaX/STICHEL family.</text>
</comment>
<dbReference type="Pfam" id="PF22608">
    <property type="entry name" value="DNAX_ATPase_lid"/>
    <property type="match status" value="1"/>
</dbReference>
<feature type="domain" description="AAA+ ATPase" evidence="13">
    <location>
        <begin position="39"/>
        <end position="181"/>
    </location>
</feature>
<keyword evidence="9" id="KW-0067">ATP-binding</keyword>
<dbReference type="PANTHER" id="PTHR11669">
    <property type="entry name" value="REPLICATION FACTOR C / DNA POLYMERASE III GAMMA-TAU SUBUNIT"/>
    <property type="match status" value="1"/>
</dbReference>
<proteinExistence type="inferred from homology"/>
<keyword evidence="15" id="KW-1185">Reference proteome</keyword>
<evidence type="ECO:0000256" key="6">
    <source>
        <dbReference type="ARBA" id="ARBA00022723"/>
    </source>
</evidence>
<organism evidence="14 15">
    <name type="scientific">Ruminococcus bovis</name>
    <dbReference type="NCBI Taxonomy" id="2564099"/>
    <lineage>
        <taxon>Bacteria</taxon>
        <taxon>Bacillati</taxon>
        <taxon>Bacillota</taxon>
        <taxon>Clostridia</taxon>
        <taxon>Eubacteriales</taxon>
        <taxon>Oscillospiraceae</taxon>
        <taxon>Ruminococcus</taxon>
    </lineage>
</organism>
<dbReference type="OrthoDB" id="9810148at2"/>
<keyword evidence="3 14" id="KW-0808">Transferase</keyword>
<dbReference type="GO" id="GO:0046872">
    <property type="term" value="F:metal ion binding"/>
    <property type="evidence" value="ECO:0007669"/>
    <property type="project" value="UniProtKB-KW"/>
</dbReference>
<keyword evidence="4 14" id="KW-0548">Nucleotidyltransferase</keyword>
<evidence type="ECO:0000313" key="15">
    <source>
        <dbReference type="Proteomes" id="UP000301475"/>
    </source>
</evidence>
<comment type="catalytic activity">
    <reaction evidence="11">
        <text>DNA(n) + a 2'-deoxyribonucleoside 5'-triphosphate = DNA(n+1) + diphosphate</text>
        <dbReference type="Rhea" id="RHEA:22508"/>
        <dbReference type="Rhea" id="RHEA-COMP:17339"/>
        <dbReference type="Rhea" id="RHEA-COMP:17340"/>
        <dbReference type="ChEBI" id="CHEBI:33019"/>
        <dbReference type="ChEBI" id="CHEBI:61560"/>
        <dbReference type="ChEBI" id="CHEBI:173112"/>
        <dbReference type="EC" id="2.7.7.7"/>
    </reaction>
</comment>
<dbReference type="GO" id="GO:0003887">
    <property type="term" value="F:DNA-directed DNA polymerase activity"/>
    <property type="evidence" value="ECO:0007669"/>
    <property type="project" value="UniProtKB-KW"/>
</dbReference>
<dbReference type="GO" id="GO:0003677">
    <property type="term" value="F:DNA binding"/>
    <property type="evidence" value="ECO:0007669"/>
    <property type="project" value="InterPro"/>
</dbReference>
<evidence type="ECO:0000256" key="9">
    <source>
        <dbReference type="ARBA" id="ARBA00022840"/>
    </source>
</evidence>
<evidence type="ECO:0000259" key="13">
    <source>
        <dbReference type="SMART" id="SM00382"/>
    </source>
</evidence>
<dbReference type="Pfam" id="PF12169">
    <property type="entry name" value="DNA_pol3_gamma3"/>
    <property type="match status" value="1"/>
</dbReference>
<keyword evidence="6" id="KW-0479">Metal-binding</keyword>
<dbReference type="GO" id="GO:0006261">
    <property type="term" value="P:DNA-templated DNA replication"/>
    <property type="evidence" value="ECO:0007669"/>
    <property type="project" value="TreeGrafter"/>
</dbReference>